<organism evidence="9 10">
    <name type="scientific">Lophiotrema nucula</name>
    <dbReference type="NCBI Taxonomy" id="690887"/>
    <lineage>
        <taxon>Eukaryota</taxon>
        <taxon>Fungi</taxon>
        <taxon>Dikarya</taxon>
        <taxon>Ascomycota</taxon>
        <taxon>Pezizomycotina</taxon>
        <taxon>Dothideomycetes</taxon>
        <taxon>Pleosporomycetidae</taxon>
        <taxon>Pleosporales</taxon>
        <taxon>Lophiotremataceae</taxon>
        <taxon>Lophiotrema</taxon>
    </lineage>
</organism>
<evidence type="ECO:0000313" key="10">
    <source>
        <dbReference type="Proteomes" id="UP000799770"/>
    </source>
</evidence>
<accession>A0A6A5ZI49</accession>
<evidence type="ECO:0000256" key="2">
    <source>
        <dbReference type="ARBA" id="ARBA00022723"/>
    </source>
</evidence>
<dbReference type="Gene3D" id="3.30.40.10">
    <property type="entry name" value="Zinc/RING finger domain, C3HC4 (zinc finger)"/>
    <property type="match status" value="1"/>
</dbReference>
<keyword evidence="5" id="KW-0805">Transcription regulation</keyword>
<keyword evidence="4" id="KW-0862">Zinc</keyword>
<evidence type="ECO:0000256" key="7">
    <source>
        <dbReference type="SAM" id="MobiDB-lite"/>
    </source>
</evidence>
<keyword evidence="2" id="KW-0479">Metal-binding</keyword>
<gene>
    <name evidence="9" type="ORF">BDV96DRAFT_643091</name>
</gene>
<keyword evidence="6" id="KW-0804">Transcription</keyword>
<proteinExistence type="inferred from homology"/>
<evidence type="ECO:0000256" key="4">
    <source>
        <dbReference type="ARBA" id="ARBA00022833"/>
    </source>
</evidence>
<dbReference type="Pfam" id="PF09733">
    <property type="entry name" value="VEFS-Box"/>
    <property type="match status" value="1"/>
</dbReference>
<dbReference type="InterPro" id="IPR011011">
    <property type="entry name" value="Znf_FYVE_PHD"/>
</dbReference>
<name>A0A6A5ZI49_9PLEO</name>
<feature type="region of interest" description="Disordered" evidence="7">
    <location>
        <begin position="351"/>
        <end position="378"/>
    </location>
</feature>
<dbReference type="SUPFAM" id="SSF57903">
    <property type="entry name" value="FYVE/PHD zinc finger"/>
    <property type="match status" value="1"/>
</dbReference>
<reference evidence="9" key="1">
    <citation type="journal article" date="2020" name="Stud. Mycol.">
        <title>101 Dothideomycetes genomes: a test case for predicting lifestyles and emergence of pathogens.</title>
        <authorList>
            <person name="Haridas S."/>
            <person name="Albert R."/>
            <person name="Binder M."/>
            <person name="Bloem J."/>
            <person name="Labutti K."/>
            <person name="Salamov A."/>
            <person name="Andreopoulos B."/>
            <person name="Baker S."/>
            <person name="Barry K."/>
            <person name="Bills G."/>
            <person name="Bluhm B."/>
            <person name="Cannon C."/>
            <person name="Castanera R."/>
            <person name="Culley D."/>
            <person name="Daum C."/>
            <person name="Ezra D."/>
            <person name="Gonzalez J."/>
            <person name="Henrissat B."/>
            <person name="Kuo A."/>
            <person name="Liang C."/>
            <person name="Lipzen A."/>
            <person name="Lutzoni F."/>
            <person name="Magnuson J."/>
            <person name="Mondo S."/>
            <person name="Nolan M."/>
            <person name="Ohm R."/>
            <person name="Pangilinan J."/>
            <person name="Park H.-J."/>
            <person name="Ramirez L."/>
            <person name="Alfaro M."/>
            <person name="Sun H."/>
            <person name="Tritt A."/>
            <person name="Yoshinaga Y."/>
            <person name="Zwiers L.-H."/>
            <person name="Turgeon B."/>
            <person name="Goodwin S."/>
            <person name="Spatafora J."/>
            <person name="Crous P."/>
            <person name="Grigoriev I."/>
        </authorList>
    </citation>
    <scope>NUCLEOTIDE SEQUENCE</scope>
    <source>
        <strain evidence="9">CBS 627.86</strain>
    </source>
</reference>
<evidence type="ECO:0000256" key="5">
    <source>
        <dbReference type="ARBA" id="ARBA00023015"/>
    </source>
</evidence>
<dbReference type="InterPro" id="IPR019786">
    <property type="entry name" value="Zinc_finger_PHD-type_CS"/>
</dbReference>
<keyword evidence="10" id="KW-1185">Reference proteome</keyword>
<dbReference type="CDD" id="cd21552">
    <property type="entry name" value="VEFS-box_ctSUZ12-like"/>
    <property type="match status" value="1"/>
</dbReference>
<dbReference type="Proteomes" id="UP000799770">
    <property type="component" value="Unassembled WGS sequence"/>
</dbReference>
<evidence type="ECO:0000259" key="8">
    <source>
        <dbReference type="PROSITE" id="PS00028"/>
    </source>
</evidence>
<dbReference type="PROSITE" id="PS00028">
    <property type="entry name" value="ZINC_FINGER_C2H2_1"/>
    <property type="match status" value="1"/>
</dbReference>
<dbReference type="OrthoDB" id="166746at2759"/>
<dbReference type="InterPro" id="IPR019135">
    <property type="entry name" value="Polycomb_protein_VEFS-Box"/>
</dbReference>
<evidence type="ECO:0000256" key="3">
    <source>
        <dbReference type="ARBA" id="ARBA00022771"/>
    </source>
</evidence>
<sequence>MVPDIMNPRALPRNSRASTHMDDYLDFSIPLGYWKTARRPDDAKFIDLGYVLMASIVWTAPYRTSNLGPQTKSLPVSVLESRVRRNIWNVKWKILSAPEFCRCDLQCVLCRQDMRTMEELRFHLSSAHVDLRHHVTKDGIESGDELAPKVWSIKCVTQTCLKTDIINGGHNFQFVNSGNPIDMEQFLAGDDSQPDATGFPELSREILDLPRPPKKRYRVTKELHKVKTYRAVNKRELQEGELVSESDDDVDTEWLNRGNFHRIMQNPEIPEPTKRFVIKFDEHIRGERVNSDKHLGDAIVRFVRLHGAWLCTENLCNPFVVKLNELLEDQLITQEVHNYCLHKVREKESARAQYEEGGSAPTGPREQGSRRVDKGKRKAHSVEEVLEFARRMDVEGDVEVLDAQSPNHREHPSDETPPLHTCLCGEDSLNDLGSLRQLISCENDLCTQPIFHLDCVLQHWYPMGRLGGVRVLPQDDADWHCKVCSSRSGVPRSL</sequence>
<dbReference type="EMBL" id="ML977316">
    <property type="protein sequence ID" value="KAF2118925.1"/>
    <property type="molecule type" value="Genomic_DNA"/>
</dbReference>
<feature type="domain" description="C2H2-type" evidence="8">
    <location>
        <begin position="107"/>
        <end position="128"/>
    </location>
</feature>
<dbReference type="InterPro" id="IPR013087">
    <property type="entry name" value="Znf_C2H2_type"/>
</dbReference>
<keyword evidence="3" id="KW-0863">Zinc-finger</keyword>
<comment type="similarity">
    <text evidence="1">Belongs to the VEFS (VRN2-EMF2-FIS2-SU(Z)12) family.</text>
</comment>
<evidence type="ECO:0000256" key="6">
    <source>
        <dbReference type="ARBA" id="ARBA00023163"/>
    </source>
</evidence>
<protein>
    <recommendedName>
        <fullName evidence="8">C2H2-type domain-containing protein</fullName>
    </recommendedName>
</protein>
<dbReference type="GO" id="GO:0008270">
    <property type="term" value="F:zinc ion binding"/>
    <property type="evidence" value="ECO:0007669"/>
    <property type="project" value="UniProtKB-KW"/>
</dbReference>
<evidence type="ECO:0000313" key="9">
    <source>
        <dbReference type="EMBL" id="KAF2118925.1"/>
    </source>
</evidence>
<dbReference type="AlphaFoldDB" id="A0A6A5ZI49"/>
<dbReference type="PROSITE" id="PS01359">
    <property type="entry name" value="ZF_PHD_1"/>
    <property type="match status" value="1"/>
</dbReference>
<evidence type="ECO:0000256" key="1">
    <source>
        <dbReference type="ARBA" id="ARBA00007416"/>
    </source>
</evidence>
<dbReference type="InterPro" id="IPR013083">
    <property type="entry name" value="Znf_RING/FYVE/PHD"/>
</dbReference>